<sequence length="149" mass="17204">MLSREDFWQFACEFYSRPQMQSRLLNLQDAAGKNINLCLLLCYLDTLALTITPNTLAALEKTAKQFDQAVLQPQRAIRHTLKTHHQDDQDYQKLRSAMLTAELELEKRQQALLLETLKRFSSAPLQSSSNVLLYLSQSEYDALFNTTDF</sequence>
<organism evidence="1 3">
    <name type="scientific">Pseudoalteromonas maricaloris</name>
    <dbReference type="NCBI Taxonomy" id="184924"/>
    <lineage>
        <taxon>Bacteria</taxon>
        <taxon>Pseudomonadati</taxon>
        <taxon>Pseudomonadota</taxon>
        <taxon>Gammaproteobacteria</taxon>
        <taxon>Alteromonadales</taxon>
        <taxon>Pseudoalteromonadaceae</taxon>
        <taxon>Pseudoalteromonas</taxon>
    </lineage>
</organism>
<dbReference type="EMBL" id="WEIA01000019">
    <property type="protein sequence ID" value="NLR23821.1"/>
    <property type="molecule type" value="Genomic_DNA"/>
</dbReference>
<keyword evidence="4" id="KW-1185">Reference proteome</keyword>
<protein>
    <submittedName>
        <fullName evidence="1">TIGR02444 family protein</fullName>
    </submittedName>
</protein>
<proteinExistence type="predicted"/>
<accession>A0A8I2HBV6</accession>
<name>A0A8I2HBV6_9GAMM</name>
<gene>
    <name evidence="1" type="ORF">F9Y85_21365</name>
    <name evidence="2" type="ORF">R5H13_01015</name>
</gene>
<dbReference type="NCBIfam" id="TIGR02444">
    <property type="entry name" value="TIGR02444 family protein"/>
    <property type="match status" value="1"/>
</dbReference>
<evidence type="ECO:0000313" key="2">
    <source>
        <dbReference type="EMBL" id="WOX28891.1"/>
    </source>
</evidence>
<dbReference type="AlphaFoldDB" id="A0A8I2HBV6"/>
<evidence type="ECO:0000313" key="1">
    <source>
        <dbReference type="EMBL" id="NLR23821.1"/>
    </source>
</evidence>
<dbReference type="InterPro" id="IPR012659">
    <property type="entry name" value="CHP02444"/>
</dbReference>
<evidence type="ECO:0000313" key="3">
    <source>
        <dbReference type="Proteomes" id="UP000646877"/>
    </source>
</evidence>
<evidence type="ECO:0000313" key="4">
    <source>
        <dbReference type="Proteomes" id="UP001304419"/>
    </source>
</evidence>
<dbReference type="EMBL" id="CP137578">
    <property type="protein sequence ID" value="WOX28891.1"/>
    <property type="molecule type" value="Genomic_DNA"/>
</dbReference>
<dbReference type="Proteomes" id="UP001304419">
    <property type="component" value="Chromosome 1"/>
</dbReference>
<dbReference type="Proteomes" id="UP000646877">
    <property type="component" value="Unassembled WGS sequence"/>
</dbReference>
<reference evidence="1" key="1">
    <citation type="submission" date="2019-10" db="EMBL/GenBank/DDBJ databases">
        <authorList>
            <person name="Paulsen S."/>
        </authorList>
    </citation>
    <scope>NUCLEOTIDE SEQUENCE</scope>
    <source>
        <strain evidence="1">LMG 19692</strain>
    </source>
</reference>
<reference evidence="2 4" key="2">
    <citation type="submission" date="2023-10" db="EMBL/GenBank/DDBJ databases">
        <title>To unveil natural product biosynthetic capacity in Pseudoalteromonas.</title>
        <authorList>
            <person name="Wang J."/>
        </authorList>
    </citation>
    <scope>NUCLEOTIDE SEQUENCE [LARGE SCALE GENOMIC DNA]</scope>
    <source>
        <strain evidence="2 4">DSM 15914</strain>
    </source>
</reference>
<dbReference type="RefSeq" id="WP_130125728.1">
    <property type="nucleotide sequence ID" value="NZ_CBCSDF010000022.1"/>
</dbReference>
<dbReference type="Pfam" id="PF09523">
    <property type="entry name" value="DUF2390"/>
    <property type="match status" value="1"/>
</dbReference>